<dbReference type="Proteomes" id="UP000315295">
    <property type="component" value="Unassembled WGS sequence"/>
</dbReference>
<sequence>MVNPNQLALTQSPISSLIPRVGNTGTVKLDDSNYVTGIFKWIFFWNGIIGFIDGSISCPKKFETDKCVDGAVDTTEVISDAYKIWKIHDKALMTLIAAILSTSALSYIIGSQSAKEMWDNLHEQFARVTRTSIVQMKIDLQNIKKGHESIDQYLQQIKDSRDQLVVVRVIISNEDIVIVALRGLPSEYNTIKVVIHGRENLVSLKELRPQLKVEESTLAELHKKIHLMSAMYAQGARAAYDPGQSSGHVGIQDGTSLNHSQMSMSGFSHVSMPGYPQPMFVQMHMPSYSPCAFPS</sequence>
<dbReference type="AlphaFoldDB" id="A0A540NLF7"/>
<dbReference type="PANTHER" id="PTHR47481:SF22">
    <property type="entry name" value="RETROTRANSPOSON GAG DOMAIN-CONTAINING PROTEIN"/>
    <property type="match status" value="1"/>
</dbReference>
<evidence type="ECO:0008006" key="3">
    <source>
        <dbReference type="Google" id="ProtNLM"/>
    </source>
</evidence>
<gene>
    <name evidence="1" type="ORF">C1H46_002508</name>
</gene>
<organism evidence="1 2">
    <name type="scientific">Malus baccata</name>
    <name type="common">Siberian crab apple</name>
    <name type="synonym">Pyrus baccata</name>
    <dbReference type="NCBI Taxonomy" id="106549"/>
    <lineage>
        <taxon>Eukaryota</taxon>
        <taxon>Viridiplantae</taxon>
        <taxon>Streptophyta</taxon>
        <taxon>Embryophyta</taxon>
        <taxon>Tracheophyta</taxon>
        <taxon>Spermatophyta</taxon>
        <taxon>Magnoliopsida</taxon>
        <taxon>eudicotyledons</taxon>
        <taxon>Gunneridae</taxon>
        <taxon>Pentapetalae</taxon>
        <taxon>rosids</taxon>
        <taxon>fabids</taxon>
        <taxon>Rosales</taxon>
        <taxon>Rosaceae</taxon>
        <taxon>Amygdaloideae</taxon>
        <taxon>Maleae</taxon>
        <taxon>Malus</taxon>
    </lineage>
</organism>
<comment type="caution">
    <text evidence="1">The sequence shown here is derived from an EMBL/GenBank/DDBJ whole genome shotgun (WGS) entry which is preliminary data.</text>
</comment>
<keyword evidence="2" id="KW-1185">Reference proteome</keyword>
<reference evidence="1 2" key="1">
    <citation type="journal article" date="2019" name="G3 (Bethesda)">
        <title>Sequencing of a Wild Apple (Malus baccata) Genome Unravels the Differences Between Cultivated and Wild Apple Species Regarding Disease Resistance and Cold Tolerance.</title>
        <authorList>
            <person name="Chen X."/>
        </authorList>
    </citation>
    <scope>NUCLEOTIDE SEQUENCE [LARGE SCALE GENOMIC DNA]</scope>
    <source>
        <strain evidence="2">cv. Shandingzi</strain>
        <tissue evidence="1">Leaves</tissue>
    </source>
</reference>
<evidence type="ECO:0000313" key="1">
    <source>
        <dbReference type="EMBL" id="TQE11874.1"/>
    </source>
</evidence>
<accession>A0A540NLF7</accession>
<protein>
    <recommendedName>
        <fullName evidence="3">Retrotransposon Copia-like N-terminal domain-containing protein</fullName>
    </recommendedName>
</protein>
<dbReference type="Pfam" id="PF14223">
    <property type="entry name" value="Retrotran_gag_2"/>
    <property type="match status" value="1"/>
</dbReference>
<name>A0A540NLF7_MALBA</name>
<dbReference type="PANTHER" id="PTHR47481">
    <property type="match status" value="1"/>
</dbReference>
<dbReference type="EMBL" id="VIEB01000025">
    <property type="protein sequence ID" value="TQE11874.1"/>
    <property type="molecule type" value="Genomic_DNA"/>
</dbReference>
<proteinExistence type="predicted"/>
<evidence type="ECO:0000313" key="2">
    <source>
        <dbReference type="Proteomes" id="UP000315295"/>
    </source>
</evidence>